<comment type="caution">
    <text evidence="2">The sequence shown here is derived from an EMBL/GenBank/DDBJ whole genome shotgun (WGS) entry which is preliminary data.</text>
</comment>
<accession>A0A4R3Y648</accession>
<dbReference type="PANTHER" id="PTHR34504">
    <property type="entry name" value="ANTITOXIN HICB"/>
    <property type="match status" value="1"/>
</dbReference>
<dbReference type="EMBL" id="VDGV01000154">
    <property type="protein sequence ID" value="TNG87513.1"/>
    <property type="molecule type" value="Genomic_DNA"/>
</dbReference>
<dbReference type="PANTHER" id="PTHR34504:SF2">
    <property type="entry name" value="UPF0150 PROTEIN SSL0259"/>
    <property type="match status" value="1"/>
</dbReference>
<dbReference type="Pfam" id="PF15919">
    <property type="entry name" value="HicB_lk_antitox"/>
    <property type="match status" value="1"/>
</dbReference>
<sequence length="134" mass="15029">MLYPIAIAIGDEKHAYGVVVPDVPGCFSAGDTLEEAFMNAKEAITFHIEGMLEDGDEIPQPKPIEQHQQNADFKDFILTFVEVDLSHLLGKSEKINVTLPSLLIKRIDQFVATHPEYKNRSQFLTKIATDRVFA</sequence>
<gene>
    <name evidence="2" type="ORF">EDC16_105196</name>
    <name evidence="3" type="ORF">FHQ21_11935</name>
</gene>
<dbReference type="InterPro" id="IPR051404">
    <property type="entry name" value="TA_system_antitoxin"/>
</dbReference>
<name>A0A4R3Y648_9PAST</name>
<feature type="domain" description="HicB-like antitoxin of toxin-antitoxin system" evidence="1">
    <location>
        <begin position="3"/>
        <end position="128"/>
    </location>
</feature>
<protein>
    <submittedName>
        <fullName evidence="2">Putative RNase H-like HicB family nuclease</fullName>
    </submittedName>
    <submittedName>
        <fullName evidence="3">Type II toxin-antitoxin system HicB family antitoxin</fullName>
    </submittedName>
</protein>
<dbReference type="Proteomes" id="UP000294619">
    <property type="component" value="Unassembled WGS sequence"/>
</dbReference>
<dbReference type="EMBL" id="SMCP01000005">
    <property type="protein sequence ID" value="TCV87277.1"/>
    <property type="molecule type" value="Genomic_DNA"/>
</dbReference>
<evidence type="ECO:0000313" key="4">
    <source>
        <dbReference type="Proteomes" id="UP000294619"/>
    </source>
</evidence>
<dbReference type="InterPro" id="IPR031807">
    <property type="entry name" value="HicB-like"/>
</dbReference>
<dbReference type="AlphaFoldDB" id="A0A4R3Y648"/>
<reference evidence="2 4" key="1">
    <citation type="submission" date="2019-03" db="EMBL/GenBank/DDBJ databases">
        <title>Genomic Encyclopedia of Type Strains, Phase IV (KMG-IV): sequencing the most valuable type-strain genomes for metagenomic binning, comparative biology and taxonomic classification.</title>
        <authorList>
            <person name="Goeker M."/>
        </authorList>
    </citation>
    <scope>NUCLEOTIDE SEQUENCE [LARGE SCALE GENOMIC DNA]</scope>
    <source>
        <strain evidence="2 4">DSM 28140</strain>
    </source>
</reference>
<dbReference type="CDD" id="cd22231">
    <property type="entry name" value="RHH_NikR_HicB-like"/>
    <property type="match status" value="1"/>
</dbReference>
<reference evidence="3 5" key="2">
    <citation type="submission" date="2019-05" db="EMBL/GenBank/DDBJ databases">
        <title>Pasteurellaceae isolates from reptiles.</title>
        <authorList>
            <person name="Bojesen A.M."/>
            <person name="Lund E."/>
        </authorList>
    </citation>
    <scope>NUCLEOTIDE SEQUENCE [LARGE SCALE GENOMIC DNA]</scope>
    <source>
        <strain evidence="3 5">ELNT2x</strain>
    </source>
</reference>
<evidence type="ECO:0000313" key="3">
    <source>
        <dbReference type="EMBL" id="TNG87513.1"/>
    </source>
</evidence>
<dbReference type="RefSeq" id="WP_132966795.1">
    <property type="nucleotide sequence ID" value="NZ_LEKL01000064.1"/>
</dbReference>
<dbReference type="Proteomes" id="UP000305526">
    <property type="component" value="Unassembled WGS sequence"/>
</dbReference>
<dbReference type="InterPro" id="IPR035069">
    <property type="entry name" value="TTHA1013/TTHA0281-like"/>
</dbReference>
<evidence type="ECO:0000313" key="5">
    <source>
        <dbReference type="Proteomes" id="UP000305526"/>
    </source>
</evidence>
<dbReference type="SUPFAM" id="SSF143100">
    <property type="entry name" value="TTHA1013/TTHA0281-like"/>
    <property type="match status" value="1"/>
</dbReference>
<dbReference type="Gene3D" id="3.30.160.250">
    <property type="match status" value="1"/>
</dbReference>
<evidence type="ECO:0000259" key="1">
    <source>
        <dbReference type="Pfam" id="PF15919"/>
    </source>
</evidence>
<keyword evidence="5" id="KW-1185">Reference proteome</keyword>
<proteinExistence type="predicted"/>
<organism evidence="2 4">
    <name type="scientific">Testudinibacter aquarius</name>
    <dbReference type="NCBI Taxonomy" id="1524974"/>
    <lineage>
        <taxon>Bacteria</taxon>
        <taxon>Pseudomonadati</taxon>
        <taxon>Pseudomonadota</taxon>
        <taxon>Gammaproteobacteria</taxon>
        <taxon>Pasteurellales</taxon>
        <taxon>Pasteurellaceae</taxon>
        <taxon>Testudinibacter</taxon>
    </lineage>
</organism>
<evidence type="ECO:0000313" key="2">
    <source>
        <dbReference type="EMBL" id="TCV87277.1"/>
    </source>
</evidence>